<dbReference type="SUPFAM" id="SSF103473">
    <property type="entry name" value="MFS general substrate transporter"/>
    <property type="match status" value="1"/>
</dbReference>
<dbReference type="STRING" id="984487.A0A1E4SNJ3"/>
<evidence type="ECO:0000256" key="2">
    <source>
        <dbReference type="ARBA" id="ARBA00008335"/>
    </source>
</evidence>
<evidence type="ECO:0000313" key="9">
    <source>
        <dbReference type="EMBL" id="ODV81083.1"/>
    </source>
</evidence>
<dbReference type="PRINTS" id="PR01036">
    <property type="entry name" value="TCRTETB"/>
</dbReference>
<feature type="transmembrane region" description="Helical" evidence="7">
    <location>
        <begin position="504"/>
        <end position="522"/>
    </location>
</feature>
<comment type="similarity">
    <text evidence="2">Belongs to the major facilitator superfamily.</text>
</comment>
<evidence type="ECO:0000256" key="3">
    <source>
        <dbReference type="ARBA" id="ARBA00022448"/>
    </source>
</evidence>
<protein>
    <submittedName>
        <fullName evidence="9">MFS efflux transporter</fullName>
    </submittedName>
</protein>
<feature type="transmembrane region" description="Helical" evidence="7">
    <location>
        <begin position="226"/>
        <end position="246"/>
    </location>
</feature>
<feature type="transmembrane region" description="Helical" evidence="7">
    <location>
        <begin position="187"/>
        <end position="206"/>
    </location>
</feature>
<dbReference type="RefSeq" id="XP_020066205.1">
    <property type="nucleotide sequence ID" value="XM_020209564.1"/>
</dbReference>
<dbReference type="GO" id="GO:0005886">
    <property type="term" value="C:plasma membrane"/>
    <property type="evidence" value="ECO:0007669"/>
    <property type="project" value="TreeGrafter"/>
</dbReference>
<dbReference type="FunFam" id="1.20.1720.10:FF:000013">
    <property type="entry name" value="Related to multidrug resistance proteins"/>
    <property type="match status" value="1"/>
</dbReference>
<comment type="subcellular location">
    <subcellularLocation>
        <location evidence="1">Endomembrane system</location>
        <topology evidence="1">Multi-pass membrane protein</topology>
    </subcellularLocation>
</comment>
<dbReference type="InterPro" id="IPR036259">
    <property type="entry name" value="MFS_trans_sf"/>
</dbReference>
<dbReference type="InterPro" id="IPR020846">
    <property type="entry name" value="MFS_dom"/>
</dbReference>
<feature type="transmembrane region" description="Helical" evidence="7">
    <location>
        <begin position="388"/>
        <end position="412"/>
    </location>
</feature>
<dbReference type="GeneID" id="30983700"/>
<dbReference type="PROSITE" id="PS50850">
    <property type="entry name" value="MFS"/>
    <property type="match status" value="1"/>
</dbReference>
<feature type="transmembrane region" description="Helical" evidence="7">
    <location>
        <begin position="296"/>
        <end position="317"/>
    </location>
</feature>
<dbReference type="Gene3D" id="1.20.1720.10">
    <property type="entry name" value="Multidrug resistance protein D"/>
    <property type="match status" value="1"/>
</dbReference>
<feature type="transmembrane region" description="Helical" evidence="7">
    <location>
        <begin position="433"/>
        <end position="452"/>
    </location>
</feature>
<evidence type="ECO:0000256" key="4">
    <source>
        <dbReference type="ARBA" id="ARBA00022692"/>
    </source>
</evidence>
<evidence type="ECO:0000256" key="1">
    <source>
        <dbReference type="ARBA" id="ARBA00004127"/>
    </source>
</evidence>
<feature type="transmembrane region" description="Helical" evidence="7">
    <location>
        <begin position="123"/>
        <end position="144"/>
    </location>
</feature>
<evidence type="ECO:0000256" key="6">
    <source>
        <dbReference type="ARBA" id="ARBA00023136"/>
    </source>
</evidence>
<dbReference type="Gene3D" id="1.20.1250.20">
    <property type="entry name" value="MFS general substrate transporter like domains"/>
    <property type="match status" value="1"/>
</dbReference>
<dbReference type="OrthoDB" id="10021397at2759"/>
<keyword evidence="5 7" id="KW-1133">Transmembrane helix</keyword>
<dbReference type="Pfam" id="PF07690">
    <property type="entry name" value="MFS_1"/>
    <property type="match status" value="1"/>
</dbReference>
<feature type="transmembrane region" description="Helical" evidence="7">
    <location>
        <begin position="156"/>
        <end position="181"/>
    </location>
</feature>
<evidence type="ECO:0000256" key="5">
    <source>
        <dbReference type="ARBA" id="ARBA00022989"/>
    </source>
</evidence>
<keyword evidence="4 7" id="KW-0812">Transmembrane</keyword>
<dbReference type="InterPro" id="IPR011701">
    <property type="entry name" value="MFS"/>
</dbReference>
<dbReference type="Proteomes" id="UP000094285">
    <property type="component" value="Unassembled WGS sequence"/>
</dbReference>
<feature type="transmembrane region" description="Helical" evidence="7">
    <location>
        <begin position="30"/>
        <end position="47"/>
    </location>
</feature>
<accession>A0A1E4SNJ3</accession>
<reference evidence="10" key="1">
    <citation type="submission" date="2016-05" db="EMBL/GenBank/DDBJ databases">
        <title>Comparative genomics of biotechnologically important yeasts.</title>
        <authorList>
            <consortium name="DOE Joint Genome Institute"/>
            <person name="Riley R."/>
            <person name="Haridas S."/>
            <person name="Wolfe K.H."/>
            <person name="Lopes M.R."/>
            <person name="Hittinger C.T."/>
            <person name="Goker M."/>
            <person name="Salamov A."/>
            <person name="Wisecaver J."/>
            <person name="Long T.M."/>
            <person name="Aerts A.L."/>
            <person name="Barry K."/>
            <person name="Choi C."/>
            <person name="Clum A."/>
            <person name="Coughlan A.Y."/>
            <person name="Deshpande S."/>
            <person name="Douglass A.P."/>
            <person name="Hanson S.J."/>
            <person name="Klenk H.-P."/>
            <person name="Labutti K."/>
            <person name="Lapidus A."/>
            <person name="Lindquist E."/>
            <person name="Lipzen A."/>
            <person name="Meier-Kolthoff J.P."/>
            <person name="Ohm R.A."/>
            <person name="Otillar R.P."/>
            <person name="Pangilinan J."/>
            <person name="Peng Y."/>
            <person name="Rokas A."/>
            <person name="Rosa C.A."/>
            <person name="Scheuner C."/>
            <person name="Sibirny A.A."/>
            <person name="Slot J.C."/>
            <person name="Stielow J.B."/>
            <person name="Sun H."/>
            <person name="Kurtzman C.P."/>
            <person name="Blackwell M."/>
            <person name="Grigoriev I.V."/>
            <person name="Jeffries T.W."/>
        </authorList>
    </citation>
    <scope>NUCLEOTIDE SEQUENCE [LARGE SCALE GENOMIC DNA]</scope>
    <source>
        <strain evidence="10">NRRL Y-17324</strain>
    </source>
</reference>
<evidence type="ECO:0000313" key="10">
    <source>
        <dbReference type="Proteomes" id="UP000094285"/>
    </source>
</evidence>
<evidence type="ECO:0000259" key="8">
    <source>
        <dbReference type="PROSITE" id="PS50850"/>
    </source>
</evidence>
<feature type="transmembrane region" description="Helical" evidence="7">
    <location>
        <begin position="252"/>
        <end position="276"/>
    </location>
</feature>
<keyword evidence="3" id="KW-0813">Transport</keyword>
<feature type="domain" description="Major facilitator superfamily (MFS) profile" evidence="8">
    <location>
        <begin position="33"/>
        <end position="527"/>
    </location>
</feature>
<dbReference type="GO" id="GO:0046943">
    <property type="term" value="F:carboxylic acid transmembrane transporter activity"/>
    <property type="evidence" value="ECO:0007669"/>
    <property type="project" value="UniProtKB-ARBA"/>
</dbReference>
<proteinExistence type="inferred from homology"/>
<dbReference type="GO" id="GO:0012505">
    <property type="term" value="C:endomembrane system"/>
    <property type="evidence" value="ECO:0007669"/>
    <property type="project" value="UniProtKB-SubCell"/>
</dbReference>
<feature type="transmembrane region" description="Helical" evidence="7">
    <location>
        <begin position="67"/>
        <end position="86"/>
    </location>
</feature>
<feature type="transmembrane region" description="Helical" evidence="7">
    <location>
        <begin position="329"/>
        <end position="349"/>
    </location>
</feature>
<feature type="transmembrane region" description="Helical" evidence="7">
    <location>
        <begin position="361"/>
        <end position="382"/>
    </location>
</feature>
<dbReference type="FunFam" id="1.20.1250.20:FF:000196">
    <property type="entry name" value="MFS toxin efflux pump (AflT)"/>
    <property type="match status" value="1"/>
</dbReference>
<name>A0A1E4SNJ3_9ASCO</name>
<dbReference type="PANTHER" id="PTHR23501:SF78">
    <property type="entry name" value="MAJOR FACILITATOR SUPERFAMILY (MFS) PROFILE DOMAIN-CONTAINING PROTEIN-RELATED"/>
    <property type="match status" value="1"/>
</dbReference>
<sequence>MVLEKAISKSDDLADKLGDAHCNILSTKRILVCLSALALASVISFADQTGITVGLPQIAEDLNAQNTINWAGTASLLANTVCQVLFGRMSDIFGRKNVLMACLLILAIGDIACAVARTGVQFFIFRALAGIGNGGVSSLSMVILSDIVTLKQRGKFQGILGSSVGIGNAIGPFLMAGFIRAGTWRGFYYFLAPMCVVVMVAIYFLIDGRGKELNGVISRKEKFKKIDYLGSLTITAGLTLVLVPISGGGSSYLWSSALVIVTFIIGGLLCIAFIIVEWKIPELPMIPLRLFKNPSLCLLFASNFFFGASYFSFTYYLPYYFQVVKGKDTIHTSIFVLPLVLTQAIMSVVAGQIISYSGRYLYVVMAGFATWTLGNGLLLLWDRNLNDGIIILILLIMGSGVGFSFQPSMVAVQAQARKADRAVVISTRNVMRSLGGCIGIALGSTIVSNSMLSQLNTTKAHDMLPLSYIESLKANIYSKVSTDGLNIAQQTYVKDLYVKALHNYFYMIIPFMGFCLLSCFFVKDRGLCCLDELPEAVNKEDLESSASSHYPISTSTSRTSRANV</sequence>
<keyword evidence="6 7" id="KW-0472">Membrane</keyword>
<keyword evidence="10" id="KW-1185">Reference proteome</keyword>
<dbReference type="EMBL" id="KV453910">
    <property type="protein sequence ID" value="ODV81083.1"/>
    <property type="molecule type" value="Genomic_DNA"/>
</dbReference>
<organism evidence="9 10">
    <name type="scientific">Suhomyces tanzawaensis NRRL Y-17324</name>
    <dbReference type="NCBI Taxonomy" id="984487"/>
    <lineage>
        <taxon>Eukaryota</taxon>
        <taxon>Fungi</taxon>
        <taxon>Dikarya</taxon>
        <taxon>Ascomycota</taxon>
        <taxon>Saccharomycotina</taxon>
        <taxon>Pichiomycetes</taxon>
        <taxon>Debaryomycetaceae</taxon>
        <taxon>Suhomyces</taxon>
    </lineage>
</organism>
<dbReference type="PANTHER" id="PTHR23501">
    <property type="entry name" value="MAJOR FACILITATOR SUPERFAMILY"/>
    <property type="match status" value="1"/>
</dbReference>
<gene>
    <name evidence="9" type="ORF">CANTADRAFT_48292</name>
</gene>
<evidence type="ECO:0000256" key="7">
    <source>
        <dbReference type="SAM" id="Phobius"/>
    </source>
</evidence>
<dbReference type="AlphaFoldDB" id="A0A1E4SNJ3"/>
<feature type="transmembrane region" description="Helical" evidence="7">
    <location>
        <begin position="98"/>
        <end position="117"/>
    </location>
</feature>